<evidence type="ECO:0000256" key="1">
    <source>
        <dbReference type="SAM" id="MobiDB-lite"/>
    </source>
</evidence>
<evidence type="ECO:0000313" key="2">
    <source>
        <dbReference type="EMBL" id="EUN32161.1"/>
    </source>
</evidence>
<feature type="compositionally biased region" description="Gly residues" evidence="1">
    <location>
        <begin position="24"/>
        <end position="36"/>
    </location>
</feature>
<keyword evidence="3" id="KW-1185">Reference proteome</keyword>
<gene>
    <name evidence="2" type="ORF">COCVIDRAFT_85799</name>
</gene>
<dbReference type="EMBL" id="KI968695">
    <property type="protein sequence ID" value="EUN32161.1"/>
    <property type="molecule type" value="Genomic_DNA"/>
</dbReference>
<proteinExistence type="predicted"/>
<feature type="region of interest" description="Disordered" evidence="1">
    <location>
        <begin position="1"/>
        <end position="42"/>
    </location>
</feature>
<dbReference type="AlphaFoldDB" id="W7EVI6"/>
<accession>W7EVI6</accession>
<protein>
    <submittedName>
        <fullName evidence="2">Uncharacterized protein</fullName>
    </submittedName>
</protein>
<name>W7EVI6_BIPV3</name>
<sequence>MKGIHLTEATRARARRRQLQQKDGVGGRQRIAGGGQQQNHRCGAGGRVWRKFLALRLALPWLTG</sequence>
<organism evidence="2 3">
    <name type="scientific">Bipolaris victoriae (strain FI3)</name>
    <name type="common">Victoria blight of oats agent</name>
    <name type="synonym">Cochliobolus victoriae</name>
    <dbReference type="NCBI Taxonomy" id="930091"/>
    <lineage>
        <taxon>Eukaryota</taxon>
        <taxon>Fungi</taxon>
        <taxon>Dikarya</taxon>
        <taxon>Ascomycota</taxon>
        <taxon>Pezizomycotina</taxon>
        <taxon>Dothideomycetes</taxon>
        <taxon>Pleosporomycetidae</taxon>
        <taxon>Pleosporales</taxon>
        <taxon>Pleosporineae</taxon>
        <taxon>Pleosporaceae</taxon>
        <taxon>Bipolaris</taxon>
    </lineage>
</organism>
<dbReference type="Proteomes" id="UP000054337">
    <property type="component" value="Unassembled WGS sequence"/>
</dbReference>
<reference evidence="2 3" key="1">
    <citation type="journal article" date="2013" name="PLoS Genet.">
        <title>Comparative genome structure, secondary metabolite, and effector coding capacity across Cochliobolus pathogens.</title>
        <authorList>
            <person name="Condon B.J."/>
            <person name="Leng Y."/>
            <person name="Wu D."/>
            <person name="Bushley K.E."/>
            <person name="Ohm R.A."/>
            <person name="Otillar R."/>
            <person name="Martin J."/>
            <person name="Schackwitz W."/>
            <person name="Grimwood J."/>
            <person name="MohdZainudin N."/>
            <person name="Xue C."/>
            <person name="Wang R."/>
            <person name="Manning V.A."/>
            <person name="Dhillon B."/>
            <person name="Tu Z.J."/>
            <person name="Steffenson B.J."/>
            <person name="Salamov A."/>
            <person name="Sun H."/>
            <person name="Lowry S."/>
            <person name="LaButti K."/>
            <person name="Han J."/>
            <person name="Copeland A."/>
            <person name="Lindquist E."/>
            <person name="Barry K."/>
            <person name="Schmutz J."/>
            <person name="Baker S.E."/>
            <person name="Ciuffetti L.M."/>
            <person name="Grigoriev I.V."/>
            <person name="Zhong S."/>
            <person name="Turgeon B.G."/>
        </authorList>
    </citation>
    <scope>NUCLEOTIDE SEQUENCE [LARGE SCALE GENOMIC DNA]</scope>
    <source>
        <strain evidence="2 3">FI3</strain>
    </source>
</reference>
<dbReference type="HOGENOM" id="CLU_2867335_0_0_1"/>
<dbReference type="GeneID" id="26258360"/>
<dbReference type="RefSeq" id="XP_014561759.1">
    <property type="nucleotide sequence ID" value="XM_014706273.1"/>
</dbReference>
<evidence type="ECO:0000313" key="3">
    <source>
        <dbReference type="Proteomes" id="UP000054337"/>
    </source>
</evidence>